<proteinExistence type="predicted"/>
<reference evidence="1 2" key="1">
    <citation type="submission" date="2023-11" db="EMBL/GenBank/DDBJ databases">
        <title>Dfirmibasis_genome.</title>
        <authorList>
            <person name="Edelbroek B."/>
            <person name="Kjellin J."/>
            <person name="Jerlstrom-Hultqvist J."/>
            <person name="Soderbom F."/>
        </authorList>
    </citation>
    <scope>NUCLEOTIDE SEQUENCE [LARGE SCALE GENOMIC DNA]</scope>
    <source>
        <strain evidence="1 2">TNS-C-14</strain>
    </source>
</reference>
<accession>A0AAN7YY15</accession>
<evidence type="ECO:0000313" key="1">
    <source>
        <dbReference type="EMBL" id="KAK5576560.1"/>
    </source>
</evidence>
<dbReference type="Proteomes" id="UP001344447">
    <property type="component" value="Unassembled WGS sequence"/>
</dbReference>
<sequence>MFENFKKIQSYIVYDLYDNNKVRDFVDSLKEEELDNYIIYQFEVDDAILLQLEKEELELIQLVQEQYIDKKDFSLLNDNHLWIKYQDQDFIVNEIKKPETNNNNNNFYLNCFSIKGADNEIKKELNLKVDETITYASFSITRYHFKMPQKVDLYIDCVVNYQLNDDENNKFSLFGHVKCQAKDYNELLLFYILYNQPKPLKPNIINYLSSLKNNNIINNEDDKKNPINLIKSPISNETILSTPKILDIDPLLKKYQKVEKPSSSFCSIN</sequence>
<organism evidence="1 2">
    <name type="scientific">Dictyostelium firmibasis</name>
    <dbReference type="NCBI Taxonomy" id="79012"/>
    <lineage>
        <taxon>Eukaryota</taxon>
        <taxon>Amoebozoa</taxon>
        <taxon>Evosea</taxon>
        <taxon>Eumycetozoa</taxon>
        <taxon>Dictyostelia</taxon>
        <taxon>Dictyosteliales</taxon>
        <taxon>Dictyosteliaceae</taxon>
        <taxon>Dictyostelium</taxon>
    </lineage>
</organism>
<dbReference type="EMBL" id="JAVFKY010000005">
    <property type="protein sequence ID" value="KAK5576560.1"/>
    <property type="molecule type" value="Genomic_DNA"/>
</dbReference>
<protein>
    <submittedName>
        <fullName evidence="1">Uncharacterized protein</fullName>
    </submittedName>
</protein>
<name>A0AAN7YY15_9MYCE</name>
<dbReference type="AlphaFoldDB" id="A0AAN7YY15"/>
<evidence type="ECO:0000313" key="2">
    <source>
        <dbReference type="Proteomes" id="UP001344447"/>
    </source>
</evidence>
<keyword evidence="2" id="KW-1185">Reference proteome</keyword>
<gene>
    <name evidence="1" type="ORF">RB653_007704</name>
</gene>
<comment type="caution">
    <text evidence="1">The sequence shown here is derived from an EMBL/GenBank/DDBJ whole genome shotgun (WGS) entry which is preliminary data.</text>
</comment>